<organism evidence="1 2">
    <name type="scientific">Orbilia oligospora</name>
    <name type="common">Nematode-trapping fungus</name>
    <name type="synonym">Arthrobotrys oligospora</name>
    <dbReference type="NCBI Taxonomy" id="2813651"/>
    <lineage>
        <taxon>Eukaryota</taxon>
        <taxon>Fungi</taxon>
        <taxon>Dikarya</taxon>
        <taxon>Ascomycota</taxon>
        <taxon>Pezizomycotina</taxon>
        <taxon>Orbiliomycetes</taxon>
        <taxon>Orbiliales</taxon>
        <taxon>Orbiliaceae</taxon>
        <taxon>Orbilia</taxon>
    </lineage>
</organism>
<gene>
    <name evidence="1" type="ORF">EYR41_000540</name>
</gene>
<reference evidence="1 2" key="1">
    <citation type="submission" date="2019-03" db="EMBL/GenBank/DDBJ databases">
        <title>Nematode-trapping fungi genome.</title>
        <authorList>
            <person name="Vidal-Diez De Ulzurrun G."/>
        </authorList>
    </citation>
    <scope>NUCLEOTIDE SEQUENCE [LARGE SCALE GENOMIC DNA]</scope>
    <source>
        <strain evidence="1 2">TWF154</strain>
    </source>
</reference>
<sequence length="199" mass="22099">MNVGCSPFASIDCFWATALDCAAANLTYIRSYSRRVSEIQQGAIVDATGVNEPTFGLALAAFYWISPRSHCSPARKVERFRENFEKAFDTSWQDRRQFIAFSPDPRFALALKHKETSAMTITSARWVGKSSRGCQTEAIGGHSRIKVLPLEEVGPASQVARKEGLPFLQFRLPFTVVSEAVADPNLRHFDQLGEVGLKV</sequence>
<accession>A0A8H2E6H8</accession>
<evidence type="ECO:0000313" key="2">
    <source>
        <dbReference type="Proteomes" id="UP000297595"/>
    </source>
</evidence>
<evidence type="ECO:0000313" key="1">
    <source>
        <dbReference type="EMBL" id="TGJ73445.1"/>
    </source>
</evidence>
<protein>
    <submittedName>
        <fullName evidence="1">Uncharacterized protein</fullName>
    </submittedName>
</protein>
<name>A0A8H2E6H8_ORBOL</name>
<dbReference type="Proteomes" id="UP000297595">
    <property type="component" value="Unassembled WGS sequence"/>
</dbReference>
<dbReference type="AlphaFoldDB" id="A0A8H2E6H8"/>
<dbReference type="EMBL" id="SOZJ01000001">
    <property type="protein sequence ID" value="TGJ73445.1"/>
    <property type="molecule type" value="Genomic_DNA"/>
</dbReference>
<comment type="caution">
    <text evidence="1">The sequence shown here is derived from an EMBL/GenBank/DDBJ whole genome shotgun (WGS) entry which is preliminary data.</text>
</comment>
<proteinExistence type="predicted"/>